<dbReference type="KEGG" id="sgra:EX895_003870"/>
<reference evidence="14 15" key="1">
    <citation type="submission" date="2019-05" db="EMBL/GenBank/DDBJ databases">
        <title>Sporisorium graminicola CBS 10092 draft sequencing and annotation.</title>
        <authorList>
            <person name="Solano-Gonzalez S."/>
            <person name="Caddick M.X."/>
            <person name="Darby A."/>
        </authorList>
    </citation>
    <scope>NUCLEOTIDE SEQUENCE [LARGE SCALE GENOMIC DNA]</scope>
    <source>
        <strain evidence="14 15">CBS 10092</strain>
    </source>
</reference>
<dbReference type="Pfam" id="PF03694">
    <property type="entry name" value="Erg28"/>
    <property type="match status" value="1"/>
</dbReference>
<comment type="subcellular location">
    <subcellularLocation>
        <location evidence="1">Endoplasmic reticulum membrane</location>
        <topology evidence="1">Multi-pass membrane protein</topology>
    </subcellularLocation>
</comment>
<organism evidence="14 15">
    <name type="scientific">Sporisorium graminicola</name>
    <dbReference type="NCBI Taxonomy" id="280036"/>
    <lineage>
        <taxon>Eukaryota</taxon>
        <taxon>Fungi</taxon>
        <taxon>Dikarya</taxon>
        <taxon>Basidiomycota</taxon>
        <taxon>Ustilaginomycotina</taxon>
        <taxon>Ustilaginomycetes</taxon>
        <taxon>Ustilaginales</taxon>
        <taxon>Ustilaginaceae</taxon>
        <taxon>Sporisorium</taxon>
    </lineage>
</organism>
<evidence type="ECO:0000256" key="3">
    <source>
        <dbReference type="ARBA" id="ARBA00022516"/>
    </source>
</evidence>
<evidence type="ECO:0000256" key="10">
    <source>
        <dbReference type="ARBA" id="ARBA00023136"/>
    </source>
</evidence>
<gene>
    <name evidence="14" type="ORF">EX895_003870</name>
</gene>
<evidence type="ECO:0000256" key="5">
    <source>
        <dbReference type="ARBA" id="ARBA00022824"/>
    </source>
</evidence>
<dbReference type="Proteomes" id="UP000306050">
    <property type="component" value="Chromosome SGRAM_22"/>
</dbReference>
<name>A0A4U7KS40_9BASI</name>
<evidence type="ECO:0000256" key="8">
    <source>
        <dbReference type="ARBA" id="ARBA00023011"/>
    </source>
</evidence>
<evidence type="ECO:0000256" key="12">
    <source>
        <dbReference type="ARBA" id="ARBA00023221"/>
    </source>
</evidence>
<accession>A0A4U7KS40</accession>
<evidence type="ECO:0000313" key="14">
    <source>
        <dbReference type="EMBL" id="TKY87193.1"/>
    </source>
</evidence>
<evidence type="ECO:0000313" key="15">
    <source>
        <dbReference type="Proteomes" id="UP000306050"/>
    </source>
</evidence>
<keyword evidence="12" id="KW-0753">Steroid metabolism</keyword>
<dbReference type="PANTHER" id="PTHR15451">
    <property type="entry name" value="ERGOSTEROL BIOSYNTHETIC PROTEIN 28-RELATED"/>
    <property type="match status" value="1"/>
</dbReference>
<comment type="similarity">
    <text evidence="2">Belongs to the ERG28 family.</text>
</comment>
<keyword evidence="3" id="KW-0444">Lipid biosynthesis</keyword>
<proteinExistence type="inferred from homology"/>
<evidence type="ECO:0000256" key="11">
    <source>
        <dbReference type="ARBA" id="ARBA00023166"/>
    </source>
</evidence>
<keyword evidence="15" id="KW-1185">Reference proteome</keyword>
<evidence type="ECO:0000256" key="2">
    <source>
        <dbReference type="ARBA" id="ARBA00005377"/>
    </source>
</evidence>
<dbReference type="GO" id="GO:0005789">
    <property type="term" value="C:endoplasmic reticulum membrane"/>
    <property type="evidence" value="ECO:0007669"/>
    <property type="project" value="UniProtKB-SubCell"/>
</dbReference>
<evidence type="ECO:0000256" key="13">
    <source>
        <dbReference type="SAM" id="Phobius"/>
    </source>
</evidence>
<evidence type="ECO:0000256" key="1">
    <source>
        <dbReference type="ARBA" id="ARBA00004477"/>
    </source>
</evidence>
<feature type="transmembrane region" description="Helical" evidence="13">
    <location>
        <begin position="12"/>
        <end position="32"/>
    </location>
</feature>
<dbReference type="OrthoDB" id="6485510at2759"/>
<keyword evidence="5" id="KW-0256">Endoplasmic reticulum</keyword>
<keyword evidence="11" id="KW-1207">Sterol metabolism</keyword>
<dbReference type="GO" id="GO:0030674">
    <property type="term" value="F:protein-macromolecule adaptor activity"/>
    <property type="evidence" value="ECO:0007669"/>
    <property type="project" value="TreeGrafter"/>
</dbReference>
<evidence type="ECO:0000256" key="7">
    <source>
        <dbReference type="ARBA" id="ARBA00022989"/>
    </source>
</evidence>
<dbReference type="RefSeq" id="XP_029739178.1">
    <property type="nucleotide sequence ID" value="XM_029884468.1"/>
</dbReference>
<comment type="caution">
    <text evidence="14">The sequence shown here is derived from an EMBL/GenBank/DDBJ whole genome shotgun (WGS) entry which is preliminary data.</text>
</comment>
<dbReference type="PANTHER" id="PTHR15451:SF19">
    <property type="entry name" value="ERGOSTEROL BIOSYNTHETIC PROTEIN 28 HOMOLOG"/>
    <property type="match status" value="1"/>
</dbReference>
<dbReference type="AlphaFoldDB" id="A0A4U7KS40"/>
<keyword evidence="7 13" id="KW-1133">Transmembrane helix</keyword>
<dbReference type="GeneID" id="40726765"/>
<evidence type="ECO:0008006" key="16">
    <source>
        <dbReference type="Google" id="ProtNLM"/>
    </source>
</evidence>
<dbReference type="GO" id="GO:0016126">
    <property type="term" value="P:sterol biosynthetic process"/>
    <property type="evidence" value="ECO:0007669"/>
    <property type="project" value="UniProtKB-KW"/>
</dbReference>
<evidence type="ECO:0000256" key="9">
    <source>
        <dbReference type="ARBA" id="ARBA00023098"/>
    </source>
</evidence>
<feature type="transmembrane region" description="Helical" evidence="13">
    <location>
        <begin position="108"/>
        <end position="128"/>
    </location>
</feature>
<keyword evidence="6" id="KW-0752">Steroid biosynthesis</keyword>
<keyword evidence="10 13" id="KW-0472">Membrane</keyword>
<keyword evidence="9" id="KW-0443">Lipid metabolism</keyword>
<evidence type="ECO:0000256" key="6">
    <source>
        <dbReference type="ARBA" id="ARBA00022955"/>
    </source>
</evidence>
<sequence>MSLGDWIPDGLLPRWLLVVAAMAHLNGANNFIKPSFSAKVYSSAGTQITPLSARLFGVWNFTSAIIRGYAAYNIHDKVAYELCMWSFVIALAHFISETFVYKTAKLGPGIISPLIVASSSLIAMYLQYGSYLNKSQTWI</sequence>
<evidence type="ECO:0000256" key="4">
    <source>
        <dbReference type="ARBA" id="ARBA00022692"/>
    </source>
</evidence>
<protein>
    <recommendedName>
        <fullName evidence="16">Ergosterol biosynthesis protein</fullName>
    </recommendedName>
</protein>
<keyword evidence="4 13" id="KW-0812">Transmembrane</keyword>
<dbReference type="EMBL" id="SRRM01000014">
    <property type="protein sequence ID" value="TKY87193.1"/>
    <property type="molecule type" value="Genomic_DNA"/>
</dbReference>
<feature type="transmembrane region" description="Helical" evidence="13">
    <location>
        <begin position="78"/>
        <end position="96"/>
    </location>
</feature>
<keyword evidence="8" id="KW-0756">Sterol biosynthesis</keyword>
<dbReference type="InterPro" id="IPR005352">
    <property type="entry name" value="Erg28"/>
</dbReference>